<protein>
    <submittedName>
        <fullName evidence="1">Uncharacterized protein</fullName>
    </submittedName>
</protein>
<dbReference type="EMBL" id="JARKNE010000006">
    <property type="protein sequence ID" value="KAK5825935.1"/>
    <property type="molecule type" value="Genomic_DNA"/>
</dbReference>
<keyword evidence="2" id="KW-1185">Reference proteome</keyword>
<proteinExistence type="predicted"/>
<sequence>MVHRIGLFGFTKSPCAFHQNLATLGSFLRRWVMAHIIYSGGLFGNFMCFPKSKSLHGRFGNETIIHALIDCPKARAVLSFGELDGCLLDYPYESCIDWLEDAICLLDHKAFDNLITVLWTVWNGRNNALFQGKEDDVRLVWEWEWARTLGDDFNIFNLSHCSVDAAVLDLAMALGLLRGI</sequence>
<evidence type="ECO:0000313" key="2">
    <source>
        <dbReference type="Proteomes" id="UP001358586"/>
    </source>
</evidence>
<accession>A0ABR0PNC9</accession>
<gene>
    <name evidence="1" type="ORF">PVK06_020820</name>
</gene>
<name>A0ABR0PNC9_GOSAR</name>
<dbReference type="Proteomes" id="UP001358586">
    <property type="component" value="Chromosome 6"/>
</dbReference>
<reference evidence="1 2" key="1">
    <citation type="submission" date="2023-03" db="EMBL/GenBank/DDBJ databases">
        <title>WGS of Gossypium arboreum.</title>
        <authorList>
            <person name="Yu D."/>
        </authorList>
    </citation>
    <scope>NUCLEOTIDE SEQUENCE [LARGE SCALE GENOMIC DNA]</scope>
    <source>
        <tissue evidence="1">Leaf</tissue>
    </source>
</reference>
<evidence type="ECO:0000313" key="1">
    <source>
        <dbReference type="EMBL" id="KAK5825935.1"/>
    </source>
</evidence>
<organism evidence="1 2">
    <name type="scientific">Gossypium arboreum</name>
    <name type="common">Tree cotton</name>
    <name type="synonym">Gossypium nanking</name>
    <dbReference type="NCBI Taxonomy" id="29729"/>
    <lineage>
        <taxon>Eukaryota</taxon>
        <taxon>Viridiplantae</taxon>
        <taxon>Streptophyta</taxon>
        <taxon>Embryophyta</taxon>
        <taxon>Tracheophyta</taxon>
        <taxon>Spermatophyta</taxon>
        <taxon>Magnoliopsida</taxon>
        <taxon>eudicotyledons</taxon>
        <taxon>Gunneridae</taxon>
        <taxon>Pentapetalae</taxon>
        <taxon>rosids</taxon>
        <taxon>malvids</taxon>
        <taxon>Malvales</taxon>
        <taxon>Malvaceae</taxon>
        <taxon>Malvoideae</taxon>
        <taxon>Gossypium</taxon>
    </lineage>
</organism>
<comment type="caution">
    <text evidence="1">The sequence shown here is derived from an EMBL/GenBank/DDBJ whole genome shotgun (WGS) entry which is preliminary data.</text>
</comment>